<name>A0A0L7M9J1_PLAF4</name>
<feature type="non-terminal residue" evidence="1">
    <location>
        <position position="65"/>
    </location>
</feature>
<reference evidence="2" key="2">
    <citation type="submission" date="2006-09" db="EMBL/GenBank/DDBJ databases">
        <title>The genome sequence of Plasmodium falciparum Dd2.</title>
        <authorList>
            <consortium name="The Broad Institute Genome Sequencing Platform"/>
            <person name="Birren B."/>
            <person name="Lander E."/>
            <person name="Galagan J."/>
            <person name="Nusbaum C."/>
            <person name="Devon K."/>
            <person name="Henn M."/>
            <person name="Jaffe D."/>
            <person name="Butler J."/>
            <person name="Alvarez P."/>
            <person name="Gnerre S."/>
            <person name="Grabherr M."/>
            <person name="Kleber M."/>
            <person name="Mauceli E."/>
            <person name="Brockman W."/>
            <person name="MacCallum I.A."/>
            <person name="Rounsley S."/>
            <person name="Young S."/>
            <person name="LaButti K."/>
            <person name="Pushparaj V."/>
            <person name="DeCaprio D."/>
            <person name="Crawford M."/>
            <person name="Koehrsen M."/>
            <person name="Engels R."/>
            <person name="Montgomery P."/>
            <person name="Pearson M."/>
            <person name="Howarth C."/>
            <person name="Larson L."/>
            <person name="Luoma S."/>
            <person name="White J."/>
            <person name="Kodira C."/>
            <person name="Zeng Q."/>
            <person name="O'Leary S."/>
            <person name="Yandava C."/>
            <person name="Alvarado L."/>
            <person name="Wirth D."/>
            <person name="Volkman S."/>
            <person name="Hartl D."/>
        </authorList>
    </citation>
    <scope>NUCLEOTIDE SEQUENCE [LARGE SCALE GENOMIC DNA]</scope>
</reference>
<organism evidence="1 2">
    <name type="scientific">Plasmodium falciparum (isolate Dd2)</name>
    <dbReference type="NCBI Taxonomy" id="57267"/>
    <lineage>
        <taxon>Eukaryota</taxon>
        <taxon>Sar</taxon>
        <taxon>Alveolata</taxon>
        <taxon>Apicomplexa</taxon>
        <taxon>Aconoidasida</taxon>
        <taxon>Haemosporida</taxon>
        <taxon>Plasmodiidae</taxon>
        <taxon>Plasmodium</taxon>
        <taxon>Plasmodium (Laverania)</taxon>
    </lineage>
</organism>
<proteinExistence type="predicted"/>
<reference evidence="2" key="1">
    <citation type="submission" date="2006-09" db="EMBL/GenBank/DDBJ databases">
        <title>Annotation of Plasmodium falciparum Dd2.</title>
        <authorList>
            <consortium name="The Broad Institute Genome Sequencing Platform"/>
            <person name="Volkman S.K."/>
            <person name="Neafsey D.E."/>
            <person name="Dash A.P."/>
            <person name="Chitnis C.E."/>
            <person name="Hartl D.L."/>
            <person name="Young S.K."/>
            <person name="Zeng Q."/>
            <person name="Koehrsen M."/>
            <person name="Alvarado L."/>
            <person name="Berlin A."/>
            <person name="Borenstein D."/>
            <person name="Chapman S.B."/>
            <person name="Chen Z."/>
            <person name="Engels R."/>
            <person name="Freedman E."/>
            <person name="Gellesch M."/>
            <person name="Goldberg J."/>
            <person name="Griggs A."/>
            <person name="Gujja S."/>
            <person name="Heilman E.R."/>
            <person name="Heiman D.I."/>
            <person name="Howarth C."/>
            <person name="Jen D."/>
            <person name="Larson L."/>
            <person name="Mehta T."/>
            <person name="Neiman D."/>
            <person name="Park D."/>
            <person name="Pearson M."/>
            <person name="Roberts A."/>
            <person name="Saif S."/>
            <person name="Shea T."/>
            <person name="Shenoy N."/>
            <person name="Sisk P."/>
            <person name="Stolte C."/>
            <person name="Sykes S."/>
            <person name="Walk T."/>
            <person name="White J."/>
            <person name="Yandava C."/>
            <person name="Haas B."/>
            <person name="Henn M.R."/>
            <person name="Nusbaum C."/>
            <person name="Birren B."/>
        </authorList>
    </citation>
    <scope>NUCLEOTIDE SEQUENCE [LARGE SCALE GENOMIC DNA]</scope>
</reference>
<dbReference type="AlphaFoldDB" id="A0A0L7M9J1"/>
<sequence length="65" mass="7479">MITFYSGHEQQISIIIKDSHKGDTRNDSVVKYLIYVCSASIILHETPYMVVKPIFTLKIIFLCSE</sequence>
<accession>A0A0L7M9J1</accession>
<gene>
    <name evidence="1" type="ORF">PFDG_05084</name>
</gene>
<dbReference type="Proteomes" id="UP000054282">
    <property type="component" value="Unassembled WGS sequence"/>
</dbReference>
<dbReference type="KEGG" id="pfd:PFDG_05084"/>
<dbReference type="EMBL" id="GG702622">
    <property type="protein sequence ID" value="KOB89534.1"/>
    <property type="molecule type" value="Genomic_DNA"/>
</dbReference>
<evidence type="ECO:0000313" key="1">
    <source>
        <dbReference type="EMBL" id="KOB89534.1"/>
    </source>
</evidence>
<protein>
    <submittedName>
        <fullName evidence="1">Uncharacterized protein</fullName>
    </submittedName>
</protein>
<evidence type="ECO:0000313" key="2">
    <source>
        <dbReference type="Proteomes" id="UP000054282"/>
    </source>
</evidence>